<evidence type="ECO:0000256" key="21">
    <source>
        <dbReference type="ARBA" id="ARBA00049499"/>
    </source>
</evidence>
<sequence length="1218" mass="133582">MKMSGKGHKGNRPHLRKAFPESEGHSPHSDDDNHAFTSPSNARTHQDPNANLRFATVPPSYASAQPTAETNAGLSSAPQLAAAAASKSASAPGPFVSSSALPSKEGHLSDEDIEMNKPASIFTDMAVKGLEDLDDSDVFPVFSGEVVNAGALGNGAKSGTAEVVGVKEHYAMNFGDEQGDEPTPETYDPRDKFWALSLENVFSLVQLEYPLSGIDATDAPRRAKDLGDNIIPIKGGPSWIIILASQFKNAITIVLLIVIIISGVFKDWAEFGVVLFILFFNALLGFYQEYGAEKSLASLKQMTAGVAKVMRNGVPEIIFIDEVVVGDVIVLEQGASVPADCRIFESNGLEVDEALLTGEALPVVKHANVICDPDNRLALGDRKNMVYRNTQVTQGRGKAVVVAGGLNTEMGKLAKRLDDGKGSGKTALMRKLDYMMYFLFFCCGIAALVVFAANKMRYTPATLSYATAVAIAILPESLCAVITVAMTFSVKRMAQQKCIVRKLPVLEVLGNVTDICSDKTGTLTENKMVVKKAVIGLDDVYSVGGAPYEIHGDFFPAIRNGQEQKPVSMAQMQEVRYIYEFLKCAALCSTTILHISEEDMDSLTGNGNPTEIAIQVMTWKAGLNRDKLEEEGLECITEYAFDSKIKRMSTAWENKEKCEVYLCTKGAPERIVELCTYRIDEDGKLVGLTQQDRERVDQHICDLAAQGLRTICFAYREDATKAFPIPTDEPFIDAYDRDQVERDLVFLGIVGIYDPPRPESRPSVIACQHAGIRVRMLTGDHTSTAGSIASMLNIIRRRDLDDPVKLQAGPDFDKIDPDVIDGWADLPVVIGRCSPESKVKMIESLHRRKKVVAMTGDGFNDSPSIKIADIGCAMGSGVDVTKGVADLVITDDNFSTIVKAVAEGRRISQCIRKFVVHLLSSNVAEVIALICGLPISHGGESVFILSPIEILWLNMFTSAPPATGLSLDKATDDILQVPPNTEGFFTIELITDTLVYGFWLGAMTLCGFAVVLYGFKSGPMGTDCNRHSGVGCENIWTARSTAFGILYFGLLIHSYTVRHPRVSIFRMRWLDNKWIYGSCLMGTALFIPIVYVNAIAHKLFVHAMITWEWGVIVVGVIIFVAICELYKVIKNLIFPINKVLVEVDEEDVEDVEEQRQREYNTFTRTMPDSRSVERIANENLRMSFASLAGSVATASTGSFRIPTQHQKKQRTFLFRKRE</sequence>
<dbReference type="InterPro" id="IPR059000">
    <property type="entry name" value="ATPase_P-type_domA"/>
</dbReference>
<dbReference type="FunFam" id="3.40.1110.10:FF:000123">
    <property type="entry name" value="Calcium motive P-type ATPase, putative"/>
    <property type="match status" value="1"/>
</dbReference>
<feature type="transmembrane region" description="Helical" evidence="23">
    <location>
        <begin position="994"/>
        <end position="1015"/>
    </location>
</feature>
<dbReference type="Pfam" id="PF00689">
    <property type="entry name" value="Cation_ATPase_C"/>
    <property type="match status" value="1"/>
</dbReference>
<evidence type="ECO:0000256" key="17">
    <source>
        <dbReference type="ARBA" id="ARBA00023201"/>
    </source>
</evidence>
<evidence type="ECO:0000256" key="1">
    <source>
        <dbReference type="ARBA" id="ARBA00001946"/>
    </source>
</evidence>
<feature type="transmembrane region" description="Helical" evidence="23">
    <location>
        <begin position="239"/>
        <end position="262"/>
    </location>
</feature>
<keyword evidence="14" id="KW-0915">Sodium</keyword>
<dbReference type="NCBIfam" id="TIGR01494">
    <property type="entry name" value="ATPase_P-type"/>
    <property type="match status" value="3"/>
</dbReference>
<feature type="compositionally biased region" description="Basic residues" evidence="22">
    <location>
        <begin position="1"/>
        <end position="17"/>
    </location>
</feature>
<keyword evidence="16 23" id="KW-0472">Membrane</keyword>
<evidence type="ECO:0000256" key="16">
    <source>
        <dbReference type="ARBA" id="ARBA00023136"/>
    </source>
</evidence>
<keyword evidence="5" id="KW-0633">Potassium transport</keyword>
<feature type="compositionally biased region" description="Basic and acidic residues" evidence="22">
    <location>
        <begin position="18"/>
        <end position="34"/>
    </location>
</feature>
<dbReference type="GO" id="GO:0005886">
    <property type="term" value="C:plasma membrane"/>
    <property type="evidence" value="ECO:0007669"/>
    <property type="project" value="UniProtKB-SubCell"/>
</dbReference>
<keyword evidence="3" id="KW-0813">Transport</keyword>
<dbReference type="Gene3D" id="2.70.150.10">
    <property type="entry name" value="Calcium-transporting ATPase, cytoplasmic transduction domain A"/>
    <property type="match status" value="1"/>
</dbReference>
<evidence type="ECO:0000259" key="24">
    <source>
        <dbReference type="SMART" id="SM00831"/>
    </source>
</evidence>
<feature type="transmembrane region" description="Helical" evidence="23">
    <location>
        <begin position="268"/>
        <end position="287"/>
    </location>
</feature>
<dbReference type="InterPro" id="IPR006414">
    <property type="entry name" value="P-type_ATPase_IID"/>
</dbReference>
<dbReference type="GO" id="GO:0016887">
    <property type="term" value="F:ATP hydrolysis activity"/>
    <property type="evidence" value="ECO:0007669"/>
    <property type="project" value="InterPro"/>
</dbReference>
<dbReference type="SMART" id="SM00831">
    <property type="entry name" value="Cation_ATPase_N"/>
    <property type="match status" value="1"/>
</dbReference>
<evidence type="ECO:0000256" key="2">
    <source>
        <dbReference type="ARBA" id="ARBA00004651"/>
    </source>
</evidence>
<evidence type="ECO:0000256" key="19">
    <source>
        <dbReference type="ARBA" id="ARBA00035029"/>
    </source>
</evidence>
<keyword evidence="4" id="KW-1003">Cell membrane</keyword>
<evidence type="ECO:0000256" key="14">
    <source>
        <dbReference type="ARBA" id="ARBA00023053"/>
    </source>
</evidence>
<feature type="domain" description="Cation-transporting P-type ATPase N-terminal" evidence="24">
    <location>
        <begin position="192"/>
        <end position="267"/>
    </location>
</feature>
<dbReference type="AlphaFoldDB" id="A0A1E1J5U1"/>
<evidence type="ECO:0000256" key="13">
    <source>
        <dbReference type="ARBA" id="ARBA00022989"/>
    </source>
</evidence>
<dbReference type="Pfam" id="PF13246">
    <property type="entry name" value="Cation_ATPase"/>
    <property type="match status" value="1"/>
</dbReference>
<dbReference type="GO" id="GO:0006813">
    <property type="term" value="P:potassium ion transport"/>
    <property type="evidence" value="ECO:0007669"/>
    <property type="project" value="UniProtKB-KW"/>
</dbReference>
<comment type="catalytic activity">
    <reaction evidence="21">
        <text>Na(+)(in) + ATP + H2O = Na(+)(out) + ADP + phosphate + H(+)</text>
        <dbReference type="Rhea" id="RHEA:14633"/>
        <dbReference type="ChEBI" id="CHEBI:15377"/>
        <dbReference type="ChEBI" id="CHEBI:15378"/>
        <dbReference type="ChEBI" id="CHEBI:29101"/>
        <dbReference type="ChEBI" id="CHEBI:30616"/>
        <dbReference type="ChEBI" id="CHEBI:43474"/>
        <dbReference type="ChEBI" id="CHEBI:456216"/>
        <dbReference type="EC" id="7.2.2.3"/>
    </reaction>
    <physiologicalReaction direction="left-to-right" evidence="21">
        <dbReference type="Rhea" id="RHEA:14634"/>
    </physiologicalReaction>
</comment>
<evidence type="ECO:0000256" key="18">
    <source>
        <dbReference type="ARBA" id="ARBA00035017"/>
    </source>
</evidence>
<dbReference type="InterPro" id="IPR018303">
    <property type="entry name" value="ATPase_P-typ_P_site"/>
</dbReference>
<dbReference type="Gene3D" id="1.20.1110.10">
    <property type="entry name" value="Calcium-transporting ATPase, transmembrane domain"/>
    <property type="match status" value="1"/>
</dbReference>
<dbReference type="InterPro" id="IPR023214">
    <property type="entry name" value="HAD_sf"/>
</dbReference>
<protein>
    <recommendedName>
        <fullName evidence="19">P-type Na(+) transporter</fullName>
        <ecNumber evidence="19">7.2.2.3</ecNumber>
    </recommendedName>
</protein>
<dbReference type="InterPro" id="IPR023299">
    <property type="entry name" value="ATPase_P-typ_cyto_dom_N"/>
</dbReference>
<evidence type="ECO:0000256" key="20">
    <source>
        <dbReference type="ARBA" id="ARBA00048599"/>
    </source>
</evidence>
<dbReference type="Gene3D" id="3.40.50.1000">
    <property type="entry name" value="HAD superfamily/HAD-like"/>
    <property type="match status" value="1"/>
</dbReference>
<dbReference type="SFLD" id="SFLDS00003">
    <property type="entry name" value="Haloacid_Dehalogenase"/>
    <property type="match status" value="1"/>
</dbReference>
<evidence type="ECO:0000256" key="11">
    <source>
        <dbReference type="ARBA" id="ARBA00022958"/>
    </source>
</evidence>
<keyword evidence="9" id="KW-0067">ATP-binding</keyword>
<dbReference type="NCBIfam" id="TIGR01523">
    <property type="entry name" value="ATPase-IID_K-Na"/>
    <property type="match status" value="1"/>
</dbReference>
<keyword evidence="13 23" id="KW-1133">Transmembrane helix</keyword>
<feature type="compositionally biased region" description="Polar residues" evidence="22">
    <location>
        <begin position="35"/>
        <end position="49"/>
    </location>
</feature>
<evidence type="ECO:0000256" key="15">
    <source>
        <dbReference type="ARBA" id="ARBA00023065"/>
    </source>
</evidence>
<dbReference type="GO" id="GO:0008554">
    <property type="term" value="F:P-type sodium transporter activity"/>
    <property type="evidence" value="ECO:0007669"/>
    <property type="project" value="UniProtKB-EC"/>
</dbReference>
<comment type="subcellular location">
    <subcellularLocation>
        <location evidence="2">Cell membrane</location>
        <topology evidence="2">Multi-pass membrane protein</topology>
    </subcellularLocation>
</comment>
<dbReference type="PRINTS" id="PR00119">
    <property type="entry name" value="CATATPASE"/>
</dbReference>
<evidence type="ECO:0000256" key="3">
    <source>
        <dbReference type="ARBA" id="ARBA00022448"/>
    </source>
</evidence>
<comment type="cofactor">
    <cofactor evidence="1">
        <name>Mg(2+)</name>
        <dbReference type="ChEBI" id="CHEBI:18420"/>
    </cofactor>
</comment>
<dbReference type="SUPFAM" id="SSF81653">
    <property type="entry name" value="Calcium ATPase, transduction domain A"/>
    <property type="match status" value="1"/>
</dbReference>
<evidence type="ECO:0000256" key="7">
    <source>
        <dbReference type="ARBA" id="ARBA00022723"/>
    </source>
</evidence>
<dbReference type="GO" id="GO:0046872">
    <property type="term" value="F:metal ion binding"/>
    <property type="evidence" value="ECO:0007669"/>
    <property type="project" value="UniProtKB-KW"/>
</dbReference>
<dbReference type="GO" id="GO:0005524">
    <property type="term" value="F:ATP binding"/>
    <property type="evidence" value="ECO:0007669"/>
    <property type="project" value="UniProtKB-KW"/>
</dbReference>
<dbReference type="EC" id="7.2.2.3" evidence="19"/>
<feature type="transmembrane region" description="Helical" evidence="23">
    <location>
        <begin position="465"/>
        <end position="488"/>
    </location>
</feature>
<organism evidence="25">
    <name type="scientific">Leishmania guyanensis</name>
    <dbReference type="NCBI Taxonomy" id="5670"/>
    <lineage>
        <taxon>Eukaryota</taxon>
        <taxon>Discoba</taxon>
        <taxon>Euglenozoa</taxon>
        <taxon>Kinetoplastea</taxon>
        <taxon>Metakinetoplastina</taxon>
        <taxon>Trypanosomatida</taxon>
        <taxon>Trypanosomatidae</taxon>
        <taxon>Leishmaniinae</taxon>
        <taxon>Leishmania</taxon>
        <taxon>Leishmania guyanensis species complex</taxon>
    </lineage>
</organism>
<comment type="similarity">
    <text evidence="18">Belongs to the cation transport ATPase (P-type) (TC 3.A.3) family. Type IID subfamily.</text>
</comment>
<evidence type="ECO:0000256" key="8">
    <source>
        <dbReference type="ARBA" id="ARBA00022741"/>
    </source>
</evidence>
<feature type="transmembrane region" description="Helical" evidence="23">
    <location>
        <begin position="1074"/>
        <end position="1097"/>
    </location>
</feature>
<keyword evidence="11" id="KW-0630">Potassium</keyword>
<comment type="catalytic activity">
    <reaction evidence="20">
        <text>K(+)(in) + ATP + H2O = K(+)(out) + ADP + phosphate + H(+)</text>
        <dbReference type="Rhea" id="RHEA:75815"/>
        <dbReference type="ChEBI" id="CHEBI:15377"/>
        <dbReference type="ChEBI" id="CHEBI:15378"/>
        <dbReference type="ChEBI" id="CHEBI:29103"/>
        <dbReference type="ChEBI" id="CHEBI:30616"/>
        <dbReference type="ChEBI" id="CHEBI:43474"/>
        <dbReference type="ChEBI" id="CHEBI:456216"/>
    </reaction>
</comment>
<keyword evidence="8" id="KW-0547">Nucleotide-binding</keyword>
<dbReference type="Pfam" id="PF00690">
    <property type="entry name" value="Cation_ATPase_N"/>
    <property type="match status" value="1"/>
</dbReference>
<dbReference type="PANTHER" id="PTHR42861">
    <property type="entry name" value="CALCIUM-TRANSPORTING ATPASE"/>
    <property type="match status" value="1"/>
</dbReference>
<evidence type="ECO:0000313" key="25">
    <source>
        <dbReference type="EMBL" id="CCM18962.1"/>
    </source>
</evidence>
<reference evidence="25" key="1">
    <citation type="submission" date="2012-08" db="EMBL/GenBank/DDBJ databases">
        <title>Comparative genomics of metastatic and non-metastatic Leishmania guyanensis provides insights into polygenic factors involved in Leishmania RNA virus infection.</title>
        <authorList>
            <person name="Smith D."/>
            <person name="Hertz-Fowler C."/>
            <person name="Martin R."/>
            <person name="Dickens N."/>
            <person name="Fasel N."/>
            <person name="Falquet L."/>
            <person name="Beverley S."/>
            <person name="Zangger H."/>
            <person name="Calderon-Copete S."/>
            <person name="Mottram J."/>
            <person name="Xenarios I."/>
        </authorList>
    </citation>
    <scope>NUCLEOTIDE SEQUENCE</scope>
    <source>
        <strain evidence="25">MHOM/BR/75/M4147/SSU:IR2SAT-LUC</strain>
    </source>
</reference>
<accession>A0A1E1J5U1</accession>
<feature type="transmembrane region" description="Helical" evidence="23">
    <location>
        <begin position="434"/>
        <end position="453"/>
    </location>
</feature>
<gene>
    <name evidence="25" type="primary">LgM4147LRVhigh.34.02151.00760</name>
    <name evidence="25" type="ORF">BN36_3464430</name>
</gene>
<dbReference type="InterPro" id="IPR004014">
    <property type="entry name" value="ATPase_P-typ_cation-transptr_N"/>
</dbReference>
<dbReference type="FunFam" id="2.70.150.10:FF:000016">
    <property type="entry name" value="Calcium-transporting P-type ATPase putative"/>
    <property type="match status" value="1"/>
</dbReference>
<keyword evidence="10" id="KW-0460">Magnesium</keyword>
<keyword evidence="7" id="KW-0479">Metal-binding</keyword>
<evidence type="ECO:0000256" key="5">
    <source>
        <dbReference type="ARBA" id="ARBA00022538"/>
    </source>
</evidence>
<evidence type="ECO:0000256" key="12">
    <source>
        <dbReference type="ARBA" id="ARBA00022967"/>
    </source>
</evidence>
<dbReference type="Pfam" id="PF00122">
    <property type="entry name" value="E1-E2_ATPase"/>
    <property type="match status" value="1"/>
</dbReference>
<evidence type="ECO:0000256" key="9">
    <source>
        <dbReference type="ARBA" id="ARBA00022840"/>
    </source>
</evidence>
<dbReference type="PROSITE" id="PS00154">
    <property type="entry name" value="ATPASE_E1_E2"/>
    <property type="match status" value="1"/>
</dbReference>
<feature type="transmembrane region" description="Helical" evidence="23">
    <location>
        <begin position="1109"/>
        <end position="1129"/>
    </location>
</feature>
<dbReference type="InterPro" id="IPR008250">
    <property type="entry name" value="ATPase_P-typ_transduc_dom_A_sf"/>
</dbReference>
<dbReference type="InterPro" id="IPR036412">
    <property type="entry name" value="HAD-like_sf"/>
</dbReference>
<feature type="transmembrane region" description="Helical" evidence="23">
    <location>
        <begin position="1035"/>
        <end position="1053"/>
    </location>
</feature>
<proteinExistence type="inferred from homology"/>
<dbReference type="InterPro" id="IPR044492">
    <property type="entry name" value="P_typ_ATPase_HD_dom"/>
</dbReference>
<dbReference type="SFLD" id="SFLDG00002">
    <property type="entry name" value="C1.7:_P-type_atpase_like"/>
    <property type="match status" value="1"/>
</dbReference>
<evidence type="ECO:0000256" key="23">
    <source>
        <dbReference type="SAM" id="Phobius"/>
    </source>
</evidence>
<keyword evidence="12" id="KW-1278">Translocase</keyword>
<evidence type="ECO:0000256" key="6">
    <source>
        <dbReference type="ARBA" id="ARBA00022692"/>
    </source>
</evidence>
<dbReference type="SUPFAM" id="SSF56784">
    <property type="entry name" value="HAD-like"/>
    <property type="match status" value="1"/>
</dbReference>
<dbReference type="SUPFAM" id="SSF81665">
    <property type="entry name" value="Calcium ATPase, transmembrane domain M"/>
    <property type="match status" value="1"/>
</dbReference>
<evidence type="ECO:0000256" key="22">
    <source>
        <dbReference type="SAM" id="MobiDB-lite"/>
    </source>
</evidence>
<dbReference type="InterPro" id="IPR001757">
    <property type="entry name" value="P_typ_ATPase"/>
</dbReference>
<dbReference type="SUPFAM" id="SSF81660">
    <property type="entry name" value="Metal cation-transporting ATPase, ATP-binding domain N"/>
    <property type="match status" value="1"/>
</dbReference>
<dbReference type="InterPro" id="IPR006068">
    <property type="entry name" value="ATPase_P-typ_cation-transptr_C"/>
</dbReference>
<dbReference type="Gene3D" id="3.40.1110.10">
    <property type="entry name" value="Calcium-transporting ATPase, cytoplasmic domain N"/>
    <property type="match status" value="1"/>
</dbReference>
<keyword evidence="6 23" id="KW-0812">Transmembrane</keyword>
<dbReference type="SFLD" id="SFLDF00027">
    <property type="entry name" value="p-type_atpase"/>
    <property type="match status" value="1"/>
</dbReference>
<dbReference type="Pfam" id="PF08282">
    <property type="entry name" value="Hydrolase_3"/>
    <property type="match status" value="1"/>
</dbReference>
<dbReference type="EMBL" id="CALQ01001710">
    <property type="protein sequence ID" value="CCM18962.1"/>
    <property type="molecule type" value="Genomic_DNA"/>
</dbReference>
<feature type="region of interest" description="Disordered" evidence="22">
    <location>
        <begin position="89"/>
        <end position="111"/>
    </location>
</feature>
<evidence type="ECO:0000256" key="4">
    <source>
        <dbReference type="ARBA" id="ARBA00022475"/>
    </source>
</evidence>
<dbReference type="InterPro" id="IPR023298">
    <property type="entry name" value="ATPase_P-typ_TM_dom_sf"/>
</dbReference>
<keyword evidence="15" id="KW-0406">Ion transport</keyword>
<feature type="region of interest" description="Disordered" evidence="22">
    <location>
        <begin position="1"/>
        <end position="75"/>
    </location>
</feature>
<evidence type="ECO:0000256" key="10">
    <source>
        <dbReference type="ARBA" id="ARBA00022842"/>
    </source>
</evidence>
<name>A0A1E1J5U1_LEIGU</name>
<keyword evidence="17" id="KW-0739">Sodium transport</keyword>